<feature type="coiled-coil region" evidence="1">
    <location>
        <begin position="681"/>
        <end position="761"/>
    </location>
</feature>
<dbReference type="Proteomes" id="UP000006727">
    <property type="component" value="Chromosome 23"/>
</dbReference>
<feature type="region of interest" description="Disordered" evidence="2">
    <location>
        <begin position="269"/>
        <end position="312"/>
    </location>
</feature>
<feature type="compositionally biased region" description="Basic and acidic residues" evidence="2">
    <location>
        <begin position="367"/>
        <end position="379"/>
    </location>
</feature>
<feature type="region of interest" description="Disordered" evidence="2">
    <location>
        <begin position="356"/>
        <end position="379"/>
    </location>
</feature>
<dbReference type="EnsemblPlants" id="Pp3c23_10180V3.3">
    <property type="protein sequence ID" value="Pp3c23_10180V3.3"/>
    <property type="gene ID" value="Pp3c23_10180"/>
</dbReference>
<dbReference type="Gramene" id="Pp3c23_10180V3.2">
    <property type="protein sequence ID" value="Pp3c23_10180V3.2"/>
    <property type="gene ID" value="Pp3c23_10180"/>
</dbReference>
<reference evidence="4" key="3">
    <citation type="submission" date="2020-12" db="UniProtKB">
        <authorList>
            <consortium name="EnsemblPlants"/>
        </authorList>
    </citation>
    <scope>IDENTIFICATION</scope>
</reference>
<dbReference type="PANTHER" id="PTHR35507:SF1">
    <property type="entry name" value="TMF_TATA_BD DOMAIN-CONTAINING PROTEIN"/>
    <property type="match status" value="1"/>
</dbReference>
<gene>
    <name evidence="4" type="primary">LOC112275542</name>
    <name evidence="3" type="ORF">PHYPA_027864</name>
</gene>
<dbReference type="OrthoDB" id="1939735at2759"/>
<feature type="coiled-coil region" evidence="1">
    <location>
        <begin position="805"/>
        <end position="839"/>
    </location>
</feature>
<dbReference type="Gramene" id="Pp3c23_10180V3.3">
    <property type="protein sequence ID" value="Pp3c23_10180V3.3"/>
    <property type="gene ID" value="Pp3c23_10180"/>
</dbReference>
<dbReference type="PANTHER" id="PTHR35507">
    <property type="entry name" value="OS09G0488600 PROTEIN"/>
    <property type="match status" value="1"/>
</dbReference>
<dbReference type="RefSeq" id="XP_024361761.1">
    <property type="nucleotide sequence ID" value="XM_024505993.2"/>
</dbReference>
<keyword evidence="5" id="KW-1185">Reference proteome</keyword>
<protein>
    <submittedName>
        <fullName evidence="3 4">Uncharacterized protein</fullName>
    </submittedName>
</protein>
<dbReference type="KEGG" id="ppp:112275542"/>
<evidence type="ECO:0000256" key="2">
    <source>
        <dbReference type="SAM" id="MobiDB-lite"/>
    </source>
</evidence>
<dbReference type="PaxDb" id="3218-PP1S10_20V6.1"/>
<dbReference type="EMBL" id="ABEU02000023">
    <property type="protein sequence ID" value="PNR29172.1"/>
    <property type="molecule type" value="Genomic_DNA"/>
</dbReference>
<feature type="compositionally biased region" description="Polar residues" evidence="2">
    <location>
        <begin position="296"/>
        <end position="310"/>
    </location>
</feature>
<feature type="region of interest" description="Disordered" evidence="2">
    <location>
        <begin position="1042"/>
        <end position="1090"/>
    </location>
</feature>
<name>A0A2K1IIR7_PHYPA</name>
<proteinExistence type="predicted"/>
<reference evidence="3 5" key="1">
    <citation type="journal article" date="2008" name="Science">
        <title>The Physcomitrella genome reveals evolutionary insights into the conquest of land by plants.</title>
        <authorList>
            <person name="Rensing S."/>
            <person name="Lang D."/>
            <person name="Zimmer A."/>
            <person name="Terry A."/>
            <person name="Salamov A."/>
            <person name="Shapiro H."/>
            <person name="Nishiyama T."/>
            <person name="Perroud P.-F."/>
            <person name="Lindquist E."/>
            <person name="Kamisugi Y."/>
            <person name="Tanahashi T."/>
            <person name="Sakakibara K."/>
            <person name="Fujita T."/>
            <person name="Oishi K."/>
            <person name="Shin-I T."/>
            <person name="Kuroki Y."/>
            <person name="Toyoda A."/>
            <person name="Suzuki Y."/>
            <person name="Hashimoto A."/>
            <person name="Yamaguchi K."/>
            <person name="Sugano A."/>
            <person name="Kohara Y."/>
            <person name="Fujiyama A."/>
            <person name="Anterola A."/>
            <person name="Aoki S."/>
            <person name="Ashton N."/>
            <person name="Barbazuk W.B."/>
            <person name="Barker E."/>
            <person name="Bennetzen J."/>
            <person name="Bezanilla M."/>
            <person name="Blankenship R."/>
            <person name="Cho S.H."/>
            <person name="Dutcher S."/>
            <person name="Estelle M."/>
            <person name="Fawcett J.A."/>
            <person name="Gundlach H."/>
            <person name="Hanada K."/>
            <person name="Heyl A."/>
            <person name="Hicks K.A."/>
            <person name="Hugh J."/>
            <person name="Lohr M."/>
            <person name="Mayer K."/>
            <person name="Melkozernov A."/>
            <person name="Murata T."/>
            <person name="Nelson D."/>
            <person name="Pils B."/>
            <person name="Prigge M."/>
            <person name="Reiss B."/>
            <person name="Renner T."/>
            <person name="Rombauts S."/>
            <person name="Rushton P."/>
            <person name="Sanderfoot A."/>
            <person name="Schween G."/>
            <person name="Shiu S.-H."/>
            <person name="Stueber K."/>
            <person name="Theodoulou F.L."/>
            <person name="Tu H."/>
            <person name="Van de Peer Y."/>
            <person name="Verrier P.J."/>
            <person name="Waters E."/>
            <person name="Wood A."/>
            <person name="Yang L."/>
            <person name="Cove D."/>
            <person name="Cuming A."/>
            <person name="Hasebe M."/>
            <person name="Lucas S."/>
            <person name="Mishler D.B."/>
            <person name="Reski R."/>
            <person name="Grigoriev I."/>
            <person name="Quatrano R.S."/>
            <person name="Boore J.L."/>
        </authorList>
    </citation>
    <scope>NUCLEOTIDE SEQUENCE [LARGE SCALE GENOMIC DNA]</scope>
    <source>
        <strain evidence="4 5">cv. Gransden 2004</strain>
    </source>
</reference>
<feature type="compositionally biased region" description="Low complexity" evidence="2">
    <location>
        <begin position="1043"/>
        <end position="1058"/>
    </location>
</feature>
<reference evidence="3 5" key="2">
    <citation type="journal article" date="2018" name="Plant J.">
        <title>The Physcomitrella patens chromosome-scale assembly reveals moss genome structure and evolution.</title>
        <authorList>
            <person name="Lang D."/>
            <person name="Ullrich K.K."/>
            <person name="Murat F."/>
            <person name="Fuchs J."/>
            <person name="Jenkins J."/>
            <person name="Haas F.B."/>
            <person name="Piednoel M."/>
            <person name="Gundlach H."/>
            <person name="Van Bel M."/>
            <person name="Meyberg R."/>
            <person name="Vives C."/>
            <person name="Morata J."/>
            <person name="Symeonidi A."/>
            <person name="Hiss M."/>
            <person name="Muchero W."/>
            <person name="Kamisugi Y."/>
            <person name="Saleh O."/>
            <person name="Blanc G."/>
            <person name="Decker E.L."/>
            <person name="van Gessel N."/>
            <person name="Grimwood J."/>
            <person name="Hayes R.D."/>
            <person name="Graham S.W."/>
            <person name="Gunter L.E."/>
            <person name="McDaniel S.F."/>
            <person name="Hoernstein S.N.W."/>
            <person name="Larsson A."/>
            <person name="Li F.W."/>
            <person name="Perroud P.F."/>
            <person name="Phillips J."/>
            <person name="Ranjan P."/>
            <person name="Rokshar D.S."/>
            <person name="Rothfels C.J."/>
            <person name="Schneider L."/>
            <person name="Shu S."/>
            <person name="Stevenson D.W."/>
            <person name="Thummler F."/>
            <person name="Tillich M."/>
            <person name="Villarreal Aguilar J.C."/>
            <person name="Widiez T."/>
            <person name="Wong G.K."/>
            <person name="Wymore A."/>
            <person name="Zhang Y."/>
            <person name="Zimmer A.D."/>
            <person name="Quatrano R.S."/>
            <person name="Mayer K.F.X."/>
            <person name="Goodstein D."/>
            <person name="Casacuberta J.M."/>
            <person name="Vandepoele K."/>
            <person name="Reski R."/>
            <person name="Cuming A.C."/>
            <person name="Tuskan G.A."/>
            <person name="Maumus F."/>
            <person name="Salse J."/>
            <person name="Schmutz J."/>
            <person name="Rensing S.A."/>
        </authorList>
    </citation>
    <scope>NUCLEOTIDE SEQUENCE [LARGE SCALE GENOMIC DNA]</scope>
    <source>
        <strain evidence="4 5">cv. Gransden 2004</strain>
    </source>
</reference>
<sequence length="1168" mass="129063">MINCMVSRRLGPGRAGLAPRLVIPETQISISPEFQGYYPDDNVLYNRRLSSIHGYGGDGAFSQKSGMFSLQGFTVDGRPTILDGGEDINEIMEPTPRPGRGEKMLSKHFIAPSARCNRRASLHGCDFHFTQGTSALESDSVLHPKEVLYLQKIALASNEEARRKDLSNGMAHISLDGRITNAVSATSSATIGGDLGEEEAQAWDCFAPLQRVLIVAVAAAAAASSKHKNHKEINRLQKEVHAQENALSLMRRELSNLWDQVAAEENGPLSFRSPSIEHIDQKSRASSPAMPLKGRQASNSEEPSIETPKTYQRPKCELSDGLINYDQFKDGPVSQDVYIVEYPKAVVEEVQLGEAESFSNQLTENTSRSRDDDESEHYFEDCTPEKRQRIFSRFALDAKEPAEWTPVKSSFTTLSAGGITPLTNKKRSSFESSIAYSKGSEQCSDLEELKARRATMLLEVKNQVSSVLDKEASHVMAALSHVIEKAQKLEKADRTNSLTRRANTPEKKARASTALKQSVEKASAQVASLQSAVVNIWHTIGPDTLASLNPSPLELESFLLQVTKDTLMNKEQKLVPTSEEGIQEWKQSLQLKQLETALPSPLSKTGTAAIISSEVENQVVCSPSWRNKGIEIASAIRVAVRKTVDSLMAPLDGRKAAENFDSPEARKRVSSLSEDAPQFLAQQLLGELEKAAAKISGMECQMLSLKRSVRETDAKRKKAEIKLAEAIARDHQNQEKFEREMSELTAKLREKESAYDELMRSRKVMYLVKSKEIDELKKDCQMRDAALDGITAAAQATREASDQRLAVLEDICRRKDSAIQELKEEIIALEDKVHELELRSPLLLSRNHRRNISLLRSPTKEVLALENTFNGISHEREQMQISSLSRGKTEDFQSSIDDTFGHPQSSLNYTSRNTMDFCAEVHGDQAENRRVIVPLGNESAVSCTMAESFTHLRETSSVHSRVQECSSSSVLSTLSIDGSMFPSPTCTLFDDFLEVESSLQAFAAKEGCRLDDFGTRNNTGSLCPSQEYFSAEGNLNSGLKQLNNTTASTGTESAGSNTKLAKSRRAKGHFSLTSAGEHKKSSGVLRPTKASSLKVQGKIKANKEKENFVPQQDEEINWVNVASFEFGSSVKGSAASRRASNTSIEYKESIVKPASKENRSITRSTRWH</sequence>
<dbReference type="AlphaFoldDB" id="A0A2K1IIR7"/>
<organism evidence="3">
    <name type="scientific">Physcomitrium patens</name>
    <name type="common">Spreading-leaved earth moss</name>
    <name type="synonym">Physcomitrella patens</name>
    <dbReference type="NCBI Taxonomy" id="3218"/>
    <lineage>
        <taxon>Eukaryota</taxon>
        <taxon>Viridiplantae</taxon>
        <taxon>Streptophyta</taxon>
        <taxon>Embryophyta</taxon>
        <taxon>Bryophyta</taxon>
        <taxon>Bryophytina</taxon>
        <taxon>Bryopsida</taxon>
        <taxon>Funariidae</taxon>
        <taxon>Funariales</taxon>
        <taxon>Funariaceae</taxon>
        <taxon>Physcomitrium</taxon>
    </lineage>
</organism>
<evidence type="ECO:0000256" key="1">
    <source>
        <dbReference type="SAM" id="Coils"/>
    </source>
</evidence>
<accession>A0A2K1IIR7</accession>
<evidence type="ECO:0000313" key="4">
    <source>
        <dbReference type="EnsemblPlants" id="Pp3c23_10180V3.1"/>
    </source>
</evidence>
<evidence type="ECO:0000313" key="3">
    <source>
        <dbReference type="EMBL" id="PNR29172.1"/>
    </source>
</evidence>
<feature type="compositionally biased region" description="Polar residues" evidence="2">
    <location>
        <begin position="357"/>
        <end position="366"/>
    </location>
</feature>
<evidence type="ECO:0000313" key="5">
    <source>
        <dbReference type="Proteomes" id="UP000006727"/>
    </source>
</evidence>
<dbReference type="EnsemblPlants" id="Pp3c23_10180V3.2">
    <property type="protein sequence ID" value="Pp3c23_10180V3.2"/>
    <property type="gene ID" value="Pp3c23_10180"/>
</dbReference>
<dbReference type="EnsemblPlants" id="Pp3c23_10180V3.1">
    <property type="protein sequence ID" value="Pp3c23_10180V3.1"/>
    <property type="gene ID" value="Pp3c23_10180"/>
</dbReference>
<dbReference type="Gramene" id="Pp3c23_10180V3.1">
    <property type="protein sequence ID" value="Pp3c23_10180V3.1"/>
    <property type="gene ID" value="Pp3c23_10180"/>
</dbReference>
<dbReference type="GeneID" id="112275542"/>
<keyword evidence="1" id="KW-0175">Coiled coil</keyword>